<reference evidence="1" key="1">
    <citation type="submission" date="2021-03" db="EMBL/GenBank/DDBJ databases">
        <title>Draft genome sequence of rust myrtle Austropuccinia psidii MF-1, a brazilian biotype.</title>
        <authorList>
            <person name="Quecine M.C."/>
            <person name="Pachon D.M.R."/>
            <person name="Bonatelli M.L."/>
            <person name="Correr F.H."/>
            <person name="Franceschini L.M."/>
            <person name="Leite T.F."/>
            <person name="Margarido G.R.A."/>
            <person name="Almeida C.A."/>
            <person name="Ferrarezi J.A."/>
            <person name="Labate C.A."/>
        </authorList>
    </citation>
    <scope>NUCLEOTIDE SEQUENCE</scope>
    <source>
        <strain evidence="1">MF-1</strain>
    </source>
</reference>
<gene>
    <name evidence="1" type="ORF">O181_116379</name>
</gene>
<dbReference type="OrthoDB" id="3264316at2759"/>
<dbReference type="EMBL" id="AVOT02098896">
    <property type="protein sequence ID" value="MBW0576664.1"/>
    <property type="molecule type" value="Genomic_DNA"/>
</dbReference>
<sequence>SKDFLSHMGELTNEDYKFFDDYLSLERALIEDSKDEHPPTAQELQGSIKRAGNSYHCTSQKRRNQAFNEVTLETQDKSEALHCIMANNSSCRVDSDSEIMLSVQPPGEIFSLSICSQSNSRRAHIQRAQRLKLSIQLYTSTPDGKNYYLSKEIWSSMEFMEPILVLFEKACNVFQSKSPTKHLVLPYYWVIMKQLEHYACVSPITWHQACEAAQAKLQNYYDLEVKNDDTLIATLLNPRYCKVIFTHLKVPASRANVIVGQLMNECATMTCIRAVELEDPADVNSSDQISEADDNDLLCHLGQTPIETNDETPLSHKDKVVAYLQNLHPMSRGEHIVDYWKVSNLLVCKKQAVILMPSPLGSIKLSRAISPCWGKSPCNI</sequence>
<protein>
    <submittedName>
        <fullName evidence="1">Uncharacterized protein</fullName>
    </submittedName>
</protein>
<dbReference type="SUPFAM" id="SSF53098">
    <property type="entry name" value="Ribonuclease H-like"/>
    <property type="match status" value="1"/>
</dbReference>
<name>A0A9Q3PWG8_9BASI</name>
<dbReference type="Proteomes" id="UP000765509">
    <property type="component" value="Unassembled WGS sequence"/>
</dbReference>
<accession>A0A9Q3PWG8</accession>
<keyword evidence="2" id="KW-1185">Reference proteome</keyword>
<dbReference type="AlphaFoldDB" id="A0A9Q3PWG8"/>
<evidence type="ECO:0000313" key="2">
    <source>
        <dbReference type="Proteomes" id="UP000765509"/>
    </source>
</evidence>
<comment type="caution">
    <text evidence="1">The sequence shown here is derived from an EMBL/GenBank/DDBJ whole genome shotgun (WGS) entry which is preliminary data.</text>
</comment>
<organism evidence="1 2">
    <name type="scientific">Austropuccinia psidii MF-1</name>
    <dbReference type="NCBI Taxonomy" id="1389203"/>
    <lineage>
        <taxon>Eukaryota</taxon>
        <taxon>Fungi</taxon>
        <taxon>Dikarya</taxon>
        <taxon>Basidiomycota</taxon>
        <taxon>Pucciniomycotina</taxon>
        <taxon>Pucciniomycetes</taxon>
        <taxon>Pucciniales</taxon>
        <taxon>Sphaerophragmiaceae</taxon>
        <taxon>Austropuccinia</taxon>
    </lineage>
</organism>
<dbReference type="InterPro" id="IPR012337">
    <property type="entry name" value="RNaseH-like_sf"/>
</dbReference>
<feature type="non-terminal residue" evidence="1">
    <location>
        <position position="1"/>
    </location>
</feature>
<proteinExistence type="predicted"/>
<evidence type="ECO:0000313" key="1">
    <source>
        <dbReference type="EMBL" id="MBW0576664.1"/>
    </source>
</evidence>